<organism evidence="1 2">
    <name type="scientific">Shimia isoporae</name>
    <dbReference type="NCBI Taxonomy" id="647720"/>
    <lineage>
        <taxon>Bacteria</taxon>
        <taxon>Pseudomonadati</taxon>
        <taxon>Pseudomonadota</taxon>
        <taxon>Alphaproteobacteria</taxon>
        <taxon>Rhodobacterales</taxon>
        <taxon>Roseobacteraceae</taxon>
    </lineage>
</organism>
<dbReference type="AlphaFoldDB" id="A0A4R1N2Y1"/>
<keyword evidence="2" id="KW-1185">Reference proteome</keyword>
<protein>
    <submittedName>
        <fullName evidence="1">Uncharacterized protein</fullName>
    </submittedName>
</protein>
<accession>A0A4R1N2Y1</accession>
<dbReference type="EMBL" id="SMGR01000003">
    <property type="protein sequence ID" value="TCL00598.1"/>
    <property type="molecule type" value="Genomic_DNA"/>
</dbReference>
<proteinExistence type="predicted"/>
<name>A0A4R1N2Y1_9RHOB</name>
<sequence length="212" mass="23193">MFRISQVFTQESTSTSLSGQNYTSPETLEIVLGYGCLHVFHSILLSGVLTAIAHRLHEVPLLVFNFCNCDARASVGLHSHRNANLAFLSFALLLKPSPRPTVGVAKANFQHRCASCLESAIYIQHGGVKDMCSGRDIANRNPGAASRNQMLGNDARIYVLKADGCRVFCGFFFGTFMQIPCETRPLSGSPGSVAGYVDRRHLFAKLHCVGHY</sequence>
<reference evidence="1 2" key="1">
    <citation type="submission" date="2019-03" db="EMBL/GenBank/DDBJ databases">
        <title>Genomic Encyclopedia of Archaeal and Bacterial Type Strains, Phase II (KMG-II): from individual species to whole genera.</title>
        <authorList>
            <person name="Goeker M."/>
        </authorList>
    </citation>
    <scope>NUCLEOTIDE SEQUENCE [LARGE SCALE GENOMIC DNA]</scope>
    <source>
        <strain evidence="1 2">DSM 26433</strain>
    </source>
</reference>
<dbReference type="Proteomes" id="UP000295673">
    <property type="component" value="Unassembled WGS sequence"/>
</dbReference>
<comment type="caution">
    <text evidence="1">The sequence shown here is derived from an EMBL/GenBank/DDBJ whole genome shotgun (WGS) entry which is preliminary data.</text>
</comment>
<gene>
    <name evidence="1" type="ORF">BXY66_3242</name>
</gene>
<evidence type="ECO:0000313" key="1">
    <source>
        <dbReference type="EMBL" id="TCL00598.1"/>
    </source>
</evidence>
<evidence type="ECO:0000313" key="2">
    <source>
        <dbReference type="Proteomes" id="UP000295673"/>
    </source>
</evidence>